<organism evidence="6 7">
    <name type="scientific">Halomonas casei</name>
    <dbReference type="NCBI Taxonomy" id="2742613"/>
    <lineage>
        <taxon>Bacteria</taxon>
        <taxon>Pseudomonadati</taxon>
        <taxon>Pseudomonadota</taxon>
        <taxon>Gammaproteobacteria</taxon>
        <taxon>Oceanospirillales</taxon>
        <taxon>Halomonadaceae</taxon>
        <taxon>Halomonas</taxon>
    </lineage>
</organism>
<reference evidence="6 7" key="1">
    <citation type="submission" date="2020-07" db="EMBL/GenBank/DDBJ databases">
        <title>Halophilic bacteria isolated from french cheeses.</title>
        <authorList>
            <person name="Kothe C.I."/>
            <person name="Farah-Kraiem B."/>
            <person name="Renault P."/>
            <person name="Dridi B."/>
        </authorList>
    </citation>
    <scope>NUCLEOTIDE SEQUENCE [LARGE SCALE GENOMIC DNA]</scope>
    <source>
        <strain evidence="6 7">FME1</strain>
    </source>
</reference>
<evidence type="ECO:0000259" key="5">
    <source>
        <dbReference type="Pfam" id="PF13657"/>
    </source>
</evidence>
<evidence type="ECO:0000313" key="7">
    <source>
        <dbReference type="Proteomes" id="UP001645039"/>
    </source>
</evidence>
<feature type="domain" description="HipA N-terminal subdomain 1" evidence="5">
    <location>
        <begin position="7"/>
        <end position="117"/>
    </location>
</feature>
<sequence>MVMEVINVSYLDRYVGAVSFDTRTGVGAFEYDGAFINDGVELSPIKMPLGKKIFSFPELNIETFKGLPGLIADSLPDDFGNAVLNAWVASKGGQAGDITPLQRLQYTGKRGMGALEYSPATKLKSLNASAHVEIATLVGIAQEILDSRSTFSVELNKDGQEDREAMMALLSVGMSAGGARPKAVLAFNQDFTQVRSGQTRVPGGFAHFLMKFDGVSEHNKNRETFGDPLGYGAMEYVYHLLAKACGIEMMPCKLINEGPRRHFITQRFDRIGNRKLHVQTLNGIAHVDYKKPGSFSYAELFGVARQLQLSAADAEQLFRRMVFNIVARNHDDHAKNFAFMLKGGAWSLSPAYDLAYSYKPGSPWVNSHWMSLNGKRDHFSRSDLYSLERLSPLFTRKKINAMIDETIAHVAQWRKLAGEHGVPESLIDEVASNLRLAL</sequence>
<gene>
    <name evidence="6" type="ORF">EI168_10290</name>
</gene>
<feature type="domain" description="HipA-like C-terminal" evidence="4">
    <location>
        <begin position="174"/>
        <end position="412"/>
    </location>
</feature>
<evidence type="ECO:0000256" key="2">
    <source>
        <dbReference type="ARBA" id="ARBA00022679"/>
    </source>
</evidence>
<protein>
    <submittedName>
        <fullName evidence="6">Type II toxin-antitoxin system HipA family toxin</fullName>
    </submittedName>
</protein>
<dbReference type="InterPro" id="IPR017508">
    <property type="entry name" value="HipA_N1"/>
</dbReference>
<evidence type="ECO:0000256" key="1">
    <source>
        <dbReference type="ARBA" id="ARBA00010164"/>
    </source>
</evidence>
<dbReference type="Pfam" id="PF13657">
    <property type="entry name" value="Couple_hipA"/>
    <property type="match status" value="1"/>
</dbReference>
<dbReference type="Pfam" id="PF07804">
    <property type="entry name" value="HipA_C"/>
    <property type="match status" value="1"/>
</dbReference>
<dbReference type="InterPro" id="IPR052028">
    <property type="entry name" value="HipA_Ser/Thr_kinase"/>
</dbReference>
<keyword evidence="3" id="KW-0418">Kinase</keyword>
<comment type="similarity">
    <text evidence="1">Belongs to the HipA Ser/Thr kinase family.</text>
</comment>
<proteinExistence type="inferred from homology"/>
<dbReference type="Proteomes" id="UP001645039">
    <property type="component" value="Unassembled WGS sequence"/>
</dbReference>
<name>A0ABR9F402_9GAMM</name>
<keyword evidence="7" id="KW-1185">Reference proteome</keyword>
<comment type="caution">
    <text evidence="6">The sequence shown here is derived from an EMBL/GenBank/DDBJ whole genome shotgun (WGS) entry which is preliminary data.</text>
</comment>
<accession>A0ABR9F402</accession>
<dbReference type="InterPro" id="IPR012893">
    <property type="entry name" value="HipA-like_C"/>
</dbReference>
<dbReference type="EMBL" id="RRZD01000008">
    <property type="protein sequence ID" value="MBE0400492.1"/>
    <property type="molecule type" value="Genomic_DNA"/>
</dbReference>
<evidence type="ECO:0000313" key="6">
    <source>
        <dbReference type="EMBL" id="MBE0400492.1"/>
    </source>
</evidence>
<dbReference type="PANTHER" id="PTHR37419:SF8">
    <property type="entry name" value="TOXIN YJJJ"/>
    <property type="match status" value="1"/>
</dbReference>
<dbReference type="RefSeq" id="WP_096280016.1">
    <property type="nucleotide sequence ID" value="NZ_CBCSBM010000006.1"/>
</dbReference>
<evidence type="ECO:0000259" key="4">
    <source>
        <dbReference type="Pfam" id="PF07804"/>
    </source>
</evidence>
<dbReference type="PANTHER" id="PTHR37419">
    <property type="entry name" value="SERINE/THREONINE-PROTEIN KINASE TOXIN HIPA"/>
    <property type="match status" value="1"/>
</dbReference>
<keyword evidence="2" id="KW-0808">Transferase</keyword>
<evidence type="ECO:0000256" key="3">
    <source>
        <dbReference type="ARBA" id="ARBA00022777"/>
    </source>
</evidence>